<feature type="transmembrane region" description="Helical" evidence="1">
    <location>
        <begin position="98"/>
        <end position="115"/>
    </location>
</feature>
<feature type="transmembrane region" description="Helical" evidence="1">
    <location>
        <begin position="33"/>
        <end position="52"/>
    </location>
</feature>
<keyword evidence="3" id="KW-1185">Reference proteome</keyword>
<keyword evidence="1" id="KW-0472">Membrane</keyword>
<proteinExistence type="predicted"/>
<accession>A0ABU9KEZ5</accession>
<keyword evidence="1" id="KW-0812">Transmembrane</keyword>
<evidence type="ECO:0000313" key="2">
    <source>
        <dbReference type="EMBL" id="MEL3973940.1"/>
    </source>
</evidence>
<feature type="transmembrane region" description="Helical" evidence="1">
    <location>
        <begin position="154"/>
        <end position="175"/>
    </location>
</feature>
<dbReference type="RefSeq" id="WP_341985452.1">
    <property type="nucleotide sequence ID" value="NZ_JBBYAF010000038.1"/>
</dbReference>
<gene>
    <name evidence="2" type="ORF">AAEO50_16780</name>
</gene>
<dbReference type="EMBL" id="JBBYAF010000038">
    <property type="protein sequence ID" value="MEL3973940.1"/>
    <property type="molecule type" value="Genomic_DNA"/>
</dbReference>
<dbReference type="Proteomes" id="UP001389717">
    <property type="component" value="Unassembled WGS sequence"/>
</dbReference>
<evidence type="ECO:0000256" key="1">
    <source>
        <dbReference type="SAM" id="Phobius"/>
    </source>
</evidence>
<dbReference type="InterPro" id="IPR048147">
    <property type="entry name" value="CBO0543-like"/>
</dbReference>
<evidence type="ECO:0000313" key="3">
    <source>
        <dbReference type="Proteomes" id="UP001389717"/>
    </source>
</evidence>
<name>A0ABU9KEZ5_9BACI</name>
<dbReference type="NCBIfam" id="NF041644">
    <property type="entry name" value="CBO0543_fam"/>
    <property type="match status" value="1"/>
</dbReference>
<sequence>MIEQYDSVHNELMKAAKLNIDYWLEYNFLTLKWWIIIVVMILLWLIFLKLVNREQHPRVLFLGLVWIIAASNLDGLGFEWGFWGYPTELFPIYPKAYLFDYAFIPVTYMLLYYYFPRGKAFFLANLVLAGGASFVSEPFFRWLDYYKAYHWNPWWSFLIYMTVSYLVRWFVEIVFSKQNALSEK</sequence>
<feature type="transmembrane region" description="Helical" evidence="1">
    <location>
        <begin position="59"/>
        <end position="78"/>
    </location>
</feature>
<keyword evidence="1" id="KW-1133">Transmembrane helix</keyword>
<organism evidence="2 3">
    <name type="scientific">Rossellomorea oryzaecorticis</name>
    <dbReference type="NCBI Taxonomy" id="1396505"/>
    <lineage>
        <taxon>Bacteria</taxon>
        <taxon>Bacillati</taxon>
        <taxon>Bacillota</taxon>
        <taxon>Bacilli</taxon>
        <taxon>Bacillales</taxon>
        <taxon>Bacillaceae</taxon>
        <taxon>Rossellomorea</taxon>
    </lineage>
</organism>
<feature type="transmembrane region" description="Helical" evidence="1">
    <location>
        <begin position="122"/>
        <end position="142"/>
    </location>
</feature>
<protein>
    <submittedName>
        <fullName evidence="2">CBO0543 family protein</fullName>
    </submittedName>
</protein>
<reference evidence="2 3" key="1">
    <citation type="submission" date="2024-04" db="EMBL/GenBank/DDBJ databases">
        <title>Bacillus oryzaecorticis sp. nov., a moderately halophilic bacterium isolated from rice husks.</title>
        <authorList>
            <person name="Zhu H.-S."/>
        </authorList>
    </citation>
    <scope>NUCLEOTIDE SEQUENCE [LARGE SCALE GENOMIC DNA]</scope>
    <source>
        <strain evidence="2 3">ZC255</strain>
    </source>
</reference>
<comment type="caution">
    <text evidence="2">The sequence shown here is derived from an EMBL/GenBank/DDBJ whole genome shotgun (WGS) entry which is preliminary data.</text>
</comment>